<dbReference type="InterPro" id="IPR001547">
    <property type="entry name" value="Glyco_hydro_5"/>
</dbReference>
<comment type="subcellular location">
    <subcellularLocation>
        <location evidence="2">Secreted</location>
    </subcellularLocation>
</comment>
<evidence type="ECO:0000256" key="9">
    <source>
        <dbReference type="SAM" id="SignalP"/>
    </source>
</evidence>
<evidence type="ECO:0000256" key="8">
    <source>
        <dbReference type="ARBA" id="ARBA00023295"/>
    </source>
</evidence>
<dbReference type="AlphaFoldDB" id="A0A8H7RVH6"/>
<gene>
    <name evidence="11" type="ORF">INT45_008562</name>
</gene>
<keyword evidence="6 9" id="KW-0732">Signal</keyword>
<dbReference type="EMBL" id="JAEPRB010000261">
    <property type="protein sequence ID" value="KAG2217946.1"/>
    <property type="molecule type" value="Genomic_DNA"/>
</dbReference>
<dbReference type="GO" id="GO:0046355">
    <property type="term" value="P:mannan catabolic process"/>
    <property type="evidence" value="ECO:0007669"/>
    <property type="project" value="UniProtKB-ARBA"/>
</dbReference>
<dbReference type="Gene3D" id="3.20.20.80">
    <property type="entry name" value="Glycosidases"/>
    <property type="match status" value="1"/>
</dbReference>
<dbReference type="SUPFAM" id="SSF51445">
    <property type="entry name" value="(Trans)glycosidases"/>
    <property type="match status" value="1"/>
</dbReference>
<evidence type="ECO:0000256" key="5">
    <source>
        <dbReference type="ARBA" id="ARBA00022525"/>
    </source>
</evidence>
<protein>
    <recommendedName>
        <fullName evidence="4">mannan endo-1,4-beta-mannosidase</fullName>
        <ecNumber evidence="4">3.2.1.78</ecNumber>
    </recommendedName>
</protein>
<dbReference type="GO" id="GO:0005576">
    <property type="term" value="C:extracellular region"/>
    <property type="evidence" value="ECO:0007669"/>
    <property type="project" value="UniProtKB-SubCell"/>
</dbReference>
<dbReference type="PANTHER" id="PTHR31451:SF39">
    <property type="entry name" value="MANNAN ENDO-1,4-BETA-MANNOSIDASE 1"/>
    <property type="match status" value="1"/>
</dbReference>
<keyword evidence="12" id="KW-1185">Reference proteome</keyword>
<evidence type="ECO:0000256" key="2">
    <source>
        <dbReference type="ARBA" id="ARBA00004613"/>
    </source>
</evidence>
<dbReference type="InterPro" id="IPR017853">
    <property type="entry name" value="GH"/>
</dbReference>
<evidence type="ECO:0000256" key="4">
    <source>
        <dbReference type="ARBA" id="ARBA00012706"/>
    </source>
</evidence>
<evidence type="ECO:0000256" key="6">
    <source>
        <dbReference type="ARBA" id="ARBA00022729"/>
    </source>
</evidence>
<feature type="chain" id="PRO_5034333564" description="mannan endo-1,4-beta-mannosidase" evidence="9">
    <location>
        <begin position="23"/>
        <end position="379"/>
    </location>
</feature>
<dbReference type="Pfam" id="PF26410">
    <property type="entry name" value="GH5_mannosidase"/>
    <property type="match status" value="1"/>
</dbReference>
<name>A0A8H7RVH6_9FUNG</name>
<comment type="caution">
    <text evidence="11">The sequence shown here is derived from an EMBL/GenBank/DDBJ whole genome shotgun (WGS) entry which is preliminary data.</text>
</comment>
<dbReference type="OrthoDB" id="406631at2759"/>
<dbReference type="PANTHER" id="PTHR31451">
    <property type="match status" value="1"/>
</dbReference>
<comment type="similarity">
    <text evidence="3">Belongs to the glycosyl hydrolase 5 (cellulase A) family.</text>
</comment>
<evidence type="ECO:0000256" key="7">
    <source>
        <dbReference type="ARBA" id="ARBA00022801"/>
    </source>
</evidence>
<keyword evidence="7" id="KW-0378">Hydrolase</keyword>
<evidence type="ECO:0000313" key="12">
    <source>
        <dbReference type="Proteomes" id="UP000646827"/>
    </source>
</evidence>
<evidence type="ECO:0000256" key="1">
    <source>
        <dbReference type="ARBA" id="ARBA00001678"/>
    </source>
</evidence>
<proteinExistence type="inferred from homology"/>
<dbReference type="InterPro" id="IPR045053">
    <property type="entry name" value="MAN-like"/>
</dbReference>
<dbReference type="Proteomes" id="UP000646827">
    <property type="component" value="Unassembled WGS sequence"/>
</dbReference>
<dbReference type="GO" id="GO:0016985">
    <property type="term" value="F:mannan endo-1,4-beta-mannosidase activity"/>
    <property type="evidence" value="ECO:0007669"/>
    <property type="project" value="UniProtKB-EC"/>
</dbReference>
<dbReference type="EC" id="3.2.1.78" evidence="4"/>
<organism evidence="11 12">
    <name type="scientific">Circinella minor</name>
    <dbReference type="NCBI Taxonomy" id="1195481"/>
    <lineage>
        <taxon>Eukaryota</taxon>
        <taxon>Fungi</taxon>
        <taxon>Fungi incertae sedis</taxon>
        <taxon>Mucoromycota</taxon>
        <taxon>Mucoromycotina</taxon>
        <taxon>Mucoromycetes</taxon>
        <taxon>Mucorales</taxon>
        <taxon>Lichtheimiaceae</taxon>
        <taxon>Circinella</taxon>
    </lineage>
</organism>
<evidence type="ECO:0000256" key="3">
    <source>
        <dbReference type="ARBA" id="ARBA00005641"/>
    </source>
</evidence>
<sequence length="379" mass="42672">MIKFFSLIASVALLVAPTLVSSAFVGTDGTKFTQGSDSFYFAGTNAYYLMTSSQTDVDTVFSAANKAKLPVIRTWMYNLGTDDVWFQQWDSQAKTMKINDDIKTGLGRMDYVLQQAAKNNIKLILTLNNNWSDYGGMDYYVKHFGGKNHDEFYTHEKMIGSFKAYIEHVANRTNTLTGTKYSDDETIFAWEIANEPRCNGSEGFPASDNCNSKVTTAWIDNISSFIKSIDSNHLVAVGDEGFFNRPGQTDFEYSGDSGMDFEATLALKNIDFGTFHIYTEDWGHDVQWGTQYLKDHIKAQKDIGKPVLLEEYGMETPDERKTVFPEWQKLVETENLAGDTFWQIAVPCTEMDHFAICPNDTDFSTLVGDHALKMAAKVN</sequence>
<evidence type="ECO:0000259" key="10">
    <source>
        <dbReference type="Pfam" id="PF26410"/>
    </source>
</evidence>
<keyword evidence="5" id="KW-0964">Secreted</keyword>
<comment type="catalytic activity">
    <reaction evidence="1">
        <text>Random hydrolysis of (1-&gt;4)-beta-D-mannosidic linkages in mannans, galactomannans and glucomannans.</text>
        <dbReference type="EC" id="3.2.1.78"/>
    </reaction>
</comment>
<keyword evidence="8" id="KW-0326">Glycosidase</keyword>
<feature type="domain" description="Glycoside hydrolase family 5" evidence="10">
    <location>
        <begin position="23"/>
        <end position="317"/>
    </location>
</feature>
<reference evidence="11 12" key="1">
    <citation type="submission" date="2020-12" db="EMBL/GenBank/DDBJ databases">
        <title>Metabolic potential, ecology and presence of endohyphal bacteria is reflected in genomic diversity of Mucoromycotina.</title>
        <authorList>
            <person name="Muszewska A."/>
            <person name="Okrasinska A."/>
            <person name="Steczkiewicz K."/>
            <person name="Drgas O."/>
            <person name="Orlowska M."/>
            <person name="Perlinska-Lenart U."/>
            <person name="Aleksandrzak-Piekarczyk T."/>
            <person name="Szatraj K."/>
            <person name="Zielenkiewicz U."/>
            <person name="Pilsyk S."/>
            <person name="Malc E."/>
            <person name="Mieczkowski P."/>
            <person name="Kruszewska J.S."/>
            <person name="Biernat P."/>
            <person name="Pawlowska J."/>
        </authorList>
    </citation>
    <scope>NUCLEOTIDE SEQUENCE [LARGE SCALE GENOMIC DNA]</scope>
    <source>
        <strain evidence="11 12">CBS 142.35</strain>
    </source>
</reference>
<accession>A0A8H7RVH6</accession>
<evidence type="ECO:0000313" key="11">
    <source>
        <dbReference type="EMBL" id="KAG2217946.1"/>
    </source>
</evidence>
<feature type="signal peptide" evidence="9">
    <location>
        <begin position="1"/>
        <end position="22"/>
    </location>
</feature>